<keyword evidence="4 6" id="KW-0472">Membrane</keyword>
<gene>
    <name evidence="8" type="ORF">PG994_015407</name>
</gene>
<keyword evidence="2 6" id="KW-0812">Transmembrane</keyword>
<dbReference type="Pfam" id="PF20684">
    <property type="entry name" value="Fung_rhodopsin"/>
    <property type="match status" value="1"/>
</dbReference>
<evidence type="ECO:0000256" key="1">
    <source>
        <dbReference type="ARBA" id="ARBA00004141"/>
    </source>
</evidence>
<feature type="transmembrane region" description="Helical" evidence="6">
    <location>
        <begin position="94"/>
        <end position="115"/>
    </location>
</feature>
<evidence type="ECO:0000256" key="6">
    <source>
        <dbReference type="SAM" id="Phobius"/>
    </source>
</evidence>
<evidence type="ECO:0000256" key="4">
    <source>
        <dbReference type="ARBA" id="ARBA00023136"/>
    </source>
</evidence>
<dbReference type="PANTHER" id="PTHR33048:SF47">
    <property type="entry name" value="INTEGRAL MEMBRANE PROTEIN-RELATED"/>
    <property type="match status" value="1"/>
</dbReference>
<evidence type="ECO:0000256" key="5">
    <source>
        <dbReference type="ARBA" id="ARBA00038359"/>
    </source>
</evidence>
<keyword evidence="9" id="KW-1185">Reference proteome</keyword>
<evidence type="ECO:0000256" key="3">
    <source>
        <dbReference type="ARBA" id="ARBA00022989"/>
    </source>
</evidence>
<sequence>MDEDTNTVVGAVMAALAIVFVGTRFYMRHSKKAGLKWDDWMILASLVLMIATDIVAICGVVAITANPEGPEHATVPTDTEDYLPADVLYTKLDYASTVMYFSITSTTKLSILILYNRIFSVNVLFRSLVRVLLAIVVGFWIGCTVANLTNCIPMKYVWINSLSDPRYCFNYNIYWFASGICEAFIDVLIILLPVRMILGLQLSTEKKVAIAFVFLLGGL</sequence>
<dbReference type="GeneID" id="92099879"/>
<feature type="transmembrane region" description="Helical" evidence="6">
    <location>
        <begin position="173"/>
        <end position="198"/>
    </location>
</feature>
<dbReference type="PANTHER" id="PTHR33048">
    <property type="entry name" value="PTH11-LIKE INTEGRAL MEMBRANE PROTEIN (AFU_ORTHOLOGUE AFUA_5G11245)"/>
    <property type="match status" value="1"/>
</dbReference>
<dbReference type="EMBL" id="JAQQWL010000019">
    <property type="protein sequence ID" value="KAK8036636.1"/>
    <property type="molecule type" value="Genomic_DNA"/>
</dbReference>
<organism evidence="8 9">
    <name type="scientific">Apiospora phragmitis</name>
    <dbReference type="NCBI Taxonomy" id="2905665"/>
    <lineage>
        <taxon>Eukaryota</taxon>
        <taxon>Fungi</taxon>
        <taxon>Dikarya</taxon>
        <taxon>Ascomycota</taxon>
        <taxon>Pezizomycotina</taxon>
        <taxon>Sordariomycetes</taxon>
        <taxon>Xylariomycetidae</taxon>
        <taxon>Amphisphaeriales</taxon>
        <taxon>Apiosporaceae</taxon>
        <taxon>Apiospora</taxon>
    </lineage>
</organism>
<dbReference type="InterPro" id="IPR052337">
    <property type="entry name" value="SAT4-like"/>
</dbReference>
<feature type="domain" description="Rhodopsin" evidence="7">
    <location>
        <begin position="24"/>
        <end position="218"/>
    </location>
</feature>
<evidence type="ECO:0000313" key="8">
    <source>
        <dbReference type="EMBL" id="KAK8036636.1"/>
    </source>
</evidence>
<evidence type="ECO:0000259" key="7">
    <source>
        <dbReference type="Pfam" id="PF20684"/>
    </source>
</evidence>
<reference evidence="8 9" key="1">
    <citation type="submission" date="2023-01" db="EMBL/GenBank/DDBJ databases">
        <title>Analysis of 21 Apiospora genomes using comparative genomics revels a genus with tremendous synthesis potential of carbohydrate active enzymes and secondary metabolites.</title>
        <authorList>
            <person name="Sorensen T."/>
        </authorList>
    </citation>
    <scope>NUCLEOTIDE SEQUENCE [LARGE SCALE GENOMIC DNA]</scope>
    <source>
        <strain evidence="8 9">CBS 135458</strain>
    </source>
</reference>
<feature type="transmembrane region" description="Helical" evidence="6">
    <location>
        <begin position="6"/>
        <end position="27"/>
    </location>
</feature>
<comment type="similarity">
    <text evidence="5">Belongs to the SAT4 family.</text>
</comment>
<accession>A0ABR1SS03</accession>
<feature type="transmembrane region" description="Helical" evidence="6">
    <location>
        <begin position="39"/>
        <end position="63"/>
    </location>
</feature>
<evidence type="ECO:0000256" key="2">
    <source>
        <dbReference type="ARBA" id="ARBA00022692"/>
    </source>
</evidence>
<dbReference type="Proteomes" id="UP001480595">
    <property type="component" value="Unassembled WGS sequence"/>
</dbReference>
<comment type="caution">
    <text evidence="8">The sequence shown here is derived from an EMBL/GenBank/DDBJ whole genome shotgun (WGS) entry which is preliminary data.</text>
</comment>
<name>A0ABR1SS03_9PEZI</name>
<evidence type="ECO:0000313" key="9">
    <source>
        <dbReference type="Proteomes" id="UP001480595"/>
    </source>
</evidence>
<proteinExistence type="inferred from homology"/>
<keyword evidence="3 6" id="KW-1133">Transmembrane helix</keyword>
<dbReference type="RefSeq" id="XP_066707517.1">
    <property type="nucleotide sequence ID" value="XM_066866814.1"/>
</dbReference>
<protein>
    <recommendedName>
        <fullName evidence="7">Rhodopsin domain-containing protein</fullName>
    </recommendedName>
</protein>
<feature type="transmembrane region" description="Helical" evidence="6">
    <location>
        <begin position="127"/>
        <end position="148"/>
    </location>
</feature>
<dbReference type="InterPro" id="IPR049326">
    <property type="entry name" value="Rhodopsin_dom_fungi"/>
</dbReference>
<comment type="subcellular location">
    <subcellularLocation>
        <location evidence="1">Membrane</location>
        <topology evidence="1">Multi-pass membrane protein</topology>
    </subcellularLocation>
</comment>